<evidence type="ECO:0000313" key="7">
    <source>
        <dbReference type="Proteomes" id="UP000241769"/>
    </source>
</evidence>
<dbReference type="SUPFAM" id="SSF53335">
    <property type="entry name" value="S-adenosyl-L-methionine-dependent methyltransferases"/>
    <property type="match status" value="1"/>
</dbReference>
<feature type="region of interest" description="Disordered" evidence="4">
    <location>
        <begin position="1"/>
        <end position="73"/>
    </location>
</feature>
<evidence type="ECO:0000256" key="3">
    <source>
        <dbReference type="ARBA" id="ARBA00022679"/>
    </source>
</evidence>
<organism evidence="6 7">
    <name type="scientific">Planoprotostelium fungivorum</name>
    <dbReference type="NCBI Taxonomy" id="1890364"/>
    <lineage>
        <taxon>Eukaryota</taxon>
        <taxon>Amoebozoa</taxon>
        <taxon>Evosea</taxon>
        <taxon>Variosea</taxon>
        <taxon>Cavosteliida</taxon>
        <taxon>Cavosteliaceae</taxon>
        <taxon>Planoprotostelium</taxon>
    </lineage>
</organism>
<name>A0A2P6NL29_9EUKA</name>
<reference evidence="6 7" key="1">
    <citation type="journal article" date="2018" name="Genome Biol. Evol.">
        <title>Multiple Roots of Fruiting Body Formation in Amoebozoa.</title>
        <authorList>
            <person name="Hillmann F."/>
            <person name="Forbes G."/>
            <person name="Novohradska S."/>
            <person name="Ferling I."/>
            <person name="Riege K."/>
            <person name="Groth M."/>
            <person name="Westermann M."/>
            <person name="Marz M."/>
            <person name="Spaller T."/>
            <person name="Winckler T."/>
            <person name="Schaap P."/>
            <person name="Glockner G."/>
        </authorList>
    </citation>
    <scope>NUCLEOTIDE SEQUENCE [LARGE SCALE GENOMIC DNA]</scope>
    <source>
        <strain evidence="6 7">Jena</strain>
    </source>
</reference>
<evidence type="ECO:0000313" key="6">
    <source>
        <dbReference type="EMBL" id="PRP84612.1"/>
    </source>
</evidence>
<keyword evidence="7" id="KW-1185">Reference proteome</keyword>
<protein>
    <recommendedName>
        <fullName evidence="5">Methyltransferase type 12 domain-containing protein</fullName>
    </recommendedName>
</protein>
<dbReference type="AlphaFoldDB" id="A0A2P6NL29"/>
<dbReference type="FunCoup" id="A0A2P6NL29">
    <property type="interactions" value="806"/>
</dbReference>
<dbReference type="STRING" id="1890364.A0A2P6NL29"/>
<accession>A0A2P6NL29</accession>
<feature type="domain" description="Methyltransferase type 12" evidence="5">
    <location>
        <begin position="193"/>
        <end position="294"/>
    </location>
</feature>
<dbReference type="Pfam" id="PF08242">
    <property type="entry name" value="Methyltransf_12"/>
    <property type="match status" value="1"/>
</dbReference>
<dbReference type="CDD" id="cd02440">
    <property type="entry name" value="AdoMet_MTases"/>
    <property type="match status" value="1"/>
</dbReference>
<dbReference type="PANTHER" id="PTHR22809:SF5">
    <property type="entry name" value="TRNA N(3)-METHYLCYTIDINE METHYLTRANSFERASE METTL6"/>
    <property type="match status" value="1"/>
</dbReference>
<dbReference type="Gene3D" id="3.40.50.150">
    <property type="entry name" value="Vaccinia Virus protein VP39"/>
    <property type="match status" value="1"/>
</dbReference>
<evidence type="ECO:0000256" key="2">
    <source>
        <dbReference type="ARBA" id="ARBA00022603"/>
    </source>
</evidence>
<comment type="similarity">
    <text evidence="1">Belongs to the methyltransferase superfamily. METL family.</text>
</comment>
<dbReference type="GO" id="GO:0008757">
    <property type="term" value="F:S-adenosylmethionine-dependent methyltransferase activity"/>
    <property type="evidence" value="ECO:0007669"/>
    <property type="project" value="UniProtKB-ARBA"/>
</dbReference>
<dbReference type="OrthoDB" id="417697at2759"/>
<evidence type="ECO:0000256" key="4">
    <source>
        <dbReference type="SAM" id="MobiDB-lite"/>
    </source>
</evidence>
<keyword evidence="2" id="KW-0489">Methyltransferase</keyword>
<dbReference type="InterPro" id="IPR029063">
    <property type="entry name" value="SAM-dependent_MTases_sf"/>
</dbReference>
<comment type="caution">
    <text evidence="6">The sequence shown here is derived from an EMBL/GenBank/DDBJ whole genome shotgun (WGS) entry which is preliminary data.</text>
</comment>
<dbReference type="Proteomes" id="UP000241769">
    <property type="component" value="Unassembled WGS sequence"/>
</dbReference>
<dbReference type="PANTHER" id="PTHR22809">
    <property type="entry name" value="METHYLTRANSFERASE-RELATED"/>
    <property type="match status" value="1"/>
</dbReference>
<dbReference type="GO" id="GO:0032259">
    <property type="term" value="P:methylation"/>
    <property type="evidence" value="ECO:0007669"/>
    <property type="project" value="UniProtKB-KW"/>
</dbReference>
<dbReference type="InParanoid" id="A0A2P6NL29"/>
<dbReference type="InterPro" id="IPR013217">
    <property type="entry name" value="Methyltransf_12"/>
</dbReference>
<dbReference type="EMBL" id="MDYQ01000060">
    <property type="protein sequence ID" value="PRP84612.1"/>
    <property type="molecule type" value="Genomic_DNA"/>
</dbReference>
<gene>
    <name evidence="6" type="ORF">PROFUN_09285</name>
</gene>
<dbReference type="InterPro" id="IPR026113">
    <property type="entry name" value="METTL2/6/8-like"/>
</dbReference>
<keyword evidence="3" id="KW-0808">Transferase</keyword>
<sequence length="383" mass="45120">MEEDAENNLFGDLSVDADDFASPDSDHNKYNEKTIARFARRQEQKSKPEDQKEKVPRPSGREPRESDKFGNSFWRLKSDDGKGSEWKDAFWRYCKDDDTKDTDGIEEETEKSWKEVSWDVAREEVAKQFEESTHTVDTQVREQYEDQAGDYWEKFYVKNQGKFFRDRHYLGYQFPILRREENEESRLKNWKIMEVGCGTGCTLYPLLESHPDSNYYVFDFSAQAVQVLKENEKYDEKKVKAFVLDANKDPLPEFIEDGSLDLIIMVFVLSAINPDDMKNMLTKLKKALKPGGLFLVRDYGLYDMTHVRFMYKEGRKLGDKYYVRADGTRVVYFTPDNAETLEKLFVESGYTGKATFDTRELRNRKKMINMYRVWINGEFINTP</sequence>
<feature type="compositionally biased region" description="Basic and acidic residues" evidence="4">
    <location>
        <begin position="24"/>
        <end position="68"/>
    </location>
</feature>
<evidence type="ECO:0000259" key="5">
    <source>
        <dbReference type="Pfam" id="PF08242"/>
    </source>
</evidence>
<dbReference type="GO" id="GO:0008173">
    <property type="term" value="F:RNA methyltransferase activity"/>
    <property type="evidence" value="ECO:0007669"/>
    <property type="project" value="UniProtKB-ARBA"/>
</dbReference>
<evidence type="ECO:0000256" key="1">
    <source>
        <dbReference type="ARBA" id="ARBA00009725"/>
    </source>
</evidence>
<proteinExistence type="inferred from homology"/>